<feature type="region of interest" description="Disordered" evidence="1">
    <location>
        <begin position="91"/>
        <end position="132"/>
    </location>
</feature>
<evidence type="ECO:0000313" key="3">
    <source>
        <dbReference type="Proteomes" id="UP000007517"/>
    </source>
</evidence>
<dbReference type="HOGENOM" id="CLU_1913019_0_0_11"/>
<gene>
    <name evidence="2" type="ordered locus">BLASA_2899</name>
</gene>
<dbReference type="EMBL" id="FO117623">
    <property type="protein sequence ID" value="CCG03770.1"/>
    <property type="molecule type" value="Genomic_DNA"/>
</dbReference>
<organism evidence="2 3">
    <name type="scientific">Blastococcus saxobsidens (strain DD2)</name>
    <dbReference type="NCBI Taxonomy" id="1146883"/>
    <lineage>
        <taxon>Bacteria</taxon>
        <taxon>Bacillati</taxon>
        <taxon>Actinomycetota</taxon>
        <taxon>Actinomycetes</taxon>
        <taxon>Geodermatophilales</taxon>
        <taxon>Geodermatophilaceae</taxon>
        <taxon>Blastococcus</taxon>
    </lineage>
</organism>
<evidence type="ECO:0000313" key="2">
    <source>
        <dbReference type="EMBL" id="CCG03770.1"/>
    </source>
</evidence>
<reference evidence="2 3" key="1">
    <citation type="journal article" date="2012" name="J. Bacteriol.">
        <title>Genome Sequence of Blastococcus saxobsidens DD2, a Stone-Inhabiting Bacterium.</title>
        <authorList>
            <person name="Chouaia B."/>
            <person name="Crotti E."/>
            <person name="Brusetti L."/>
            <person name="Daffonchio D."/>
            <person name="Essoussi I."/>
            <person name="Nouioui I."/>
            <person name="Sbissi I."/>
            <person name="Ghodhbane-Gtari F."/>
            <person name="Gtari M."/>
            <person name="Vacherie B."/>
            <person name="Barbe V."/>
            <person name="Medigue C."/>
            <person name="Gury J."/>
            <person name="Pujic P."/>
            <person name="Normand P."/>
        </authorList>
    </citation>
    <scope>NUCLEOTIDE SEQUENCE [LARGE SCALE GENOMIC DNA]</scope>
    <source>
        <strain evidence="2 3">DD2</strain>
    </source>
</reference>
<sequence>MLRYLAGPTGSPAQSRGTARGRAYREGSSVAGAVTADEVMGHLTDVDYPADKDALLAAASSRGASEEVLRAIRAIPPVDYGNDDEVIRSLRLDPSPGQEPGAQARAEAAQGVGQAVRDPQEDRVTGEERRTV</sequence>
<dbReference type="STRING" id="1146883.BLASA_2899"/>
<accession>H6RLP4</accession>
<reference evidence="3" key="2">
    <citation type="submission" date="2012-02" db="EMBL/GenBank/DDBJ databases">
        <title>Complete genome sequence of Blastococcus saxobsidens strain DD2.</title>
        <authorList>
            <person name="Genoscope."/>
        </authorList>
    </citation>
    <scope>NUCLEOTIDE SEQUENCE [LARGE SCALE GENOMIC DNA]</scope>
    <source>
        <strain evidence="3">DD2</strain>
    </source>
</reference>
<dbReference type="Pfam" id="PF11387">
    <property type="entry name" value="DUF2795"/>
    <property type="match status" value="1"/>
</dbReference>
<name>H6RLP4_BLASD</name>
<protein>
    <recommendedName>
        <fullName evidence="4">DUF2795 domain-containing protein</fullName>
    </recommendedName>
</protein>
<dbReference type="KEGG" id="bsd:BLASA_2899"/>
<dbReference type="Proteomes" id="UP000007517">
    <property type="component" value="Chromosome"/>
</dbReference>
<evidence type="ECO:0008006" key="4">
    <source>
        <dbReference type="Google" id="ProtNLM"/>
    </source>
</evidence>
<feature type="compositionally biased region" description="Basic and acidic residues" evidence="1">
    <location>
        <begin position="118"/>
        <end position="132"/>
    </location>
</feature>
<feature type="region of interest" description="Disordered" evidence="1">
    <location>
        <begin position="1"/>
        <end position="24"/>
    </location>
</feature>
<dbReference type="eggNOG" id="ENOG5033HME">
    <property type="taxonomic scope" value="Bacteria"/>
</dbReference>
<keyword evidence="3" id="KW-1185">Reference proteome</keyword>
<evidence type="ECO:0000256" key="1">
    <source>
        <dbReference type="SAM" id="MobiDB-lite"/>
    </source>
</evidence>
<dbReference type="AlphaFoldDB" id="H6RLP4"/>
<proteinExistence type="predicted"/>
<dbReference type="InterPro" id="IPR021527">
    <property type="entry name" value="DUF2795"/>
</dbReference>